<feature type="compositionally biased region" description="Low complexity" evidence="1">
    <location>
        <begin position="120"/>
        <end position="131"/>
    </location>
</feature>
<dbReference type="AlphaFoldDB" id="A0AAD7KE11"/>
<evidence type="ECO:0000256" key="1">
    <source>
        <dbReference type="SAM" id="MobiDB-lite"/>
    </source>
</evidence>
<feature type="region of interest" description="Disordered" evidence="1">
    <location>
        <begin position="86"/>
        <end position="131"/>
    </location>
</feature>
<gene>
    <name evidence="2" type="ORF">DFH07DRAFT_763970</name>
</gene>
<dbReference type="EMBL" id="JARJLG010000002">
    <property type="protein sequence ID" value="KAJ7783433.1"/>
    <property type="molecule type" value="Genomic_DNA"/>
</dbReference>
<proteinExistence type="predicted"/>
<protein>
    <submittedName>
        <fullName evidence="2">Uncharacterized protein</fullName>
    </submittedName>
</protein>
<accession>A0AAD7KE11</accession>
<evidence type="ECO:0000313" key="2">
    <source>
        <dbReference type="EMBL" id="KAJ7783433.1"/>
    </source>
</evidence>
<dbReference type="Proteomes" id="UP001215280">
    <property type="component" value="Unassembled WGS sequence"/>
</dbReference>
<evidence type="ECO:0000313" key="3">
    <source>
        <dbReference type="Proteomes" id="UP001215280"/>
    </source>
</evidence>
<organism evidence="2 3">
    <name type="scientific">Mycena maculata</name>
    <dbReference type="NCBI Taxonomy" id="230809"/>
    <lineage>
        <taxon>Eukaryota</taxon>
        <taxon>Fungi</taxon>
        <taxon>Dikarya</taxon>
        <taxon>Basidiomycota</taxon>
        <taxon>Agaricomycotina</taxon>
        <taxon>Agaricomycetes</taxon>
        <taxon>Agaricomycetidae</taxon>
        <taxon>Agaricales</taxon>
        <taxon>Marasmiineae</taxon>
        <taxon>Mycenaceae</taxon>
        <taxon>Mycena</taxon>
    </lineage>
</organism>
<keyword evidence="3" id="KW-1185">Reference proteome</keyword>
<reference evidence="2" key="1">
    <citation type="submission" date="2023-03" db="EMBL/GenBank/DDBJ databases">
        <title>Massive genome expansion in bonnet fungi (Mycena s.s.) driven by repeated elements and novel gene families across ecological guilds.</title>
        <authorList>
            <consortium name="Lawrence Berkeley National Laboratory"/>
            <person name="Harder C.B."/>
            <person name="Miyauchi S."/>
            <person name="Viragh M."/>
            <person name="Kuo A."/>
            <person name="Thoen E."/>
            <person name="Andreopoulos B."/>
            <person name="Lu D."/>
            <person name="Skrede I."/>
            <person name="Drula E."/>
            <person name="Henrissat B."/>
            <person name="Morin E."/>
            <person name="Kohler A."/>
            <person name="Barry K."/>
            <person name="LaButti K."/>
            <person name="Morin E."/>
            <person name="Salamov A."/>
            <person name="Lipzen A."/>
            <person name="Mereny Z."/>
            <person name="Hegedus B."/>
            <person name="Baldrian P."/>
            <person name="Stursova M."/>
            <person name="Weitz H."/>
            <person name="Taylor A."/>
            <person name="Grigoriev I.V."/>
            <person name="Nagy L.G."/>
            <person name="Martin F."/>
            <person name="Kauserud H."/>
        </authorList>
    </citation>
    <scope>NUCLEOTIDE SEQUENCE</scope>
    <source>
        <strain evidence="2">CBHHK188m</strain>
    </source>
</reference>
<comment type="caution">
    <text evidence="2">The sequence shown here is derived from an EMBL/GenBank/DDBJ whole genome shotgun (WGS) entry which is preliminary data.</text>
</comment>
<sequence>MVYRTTPVPGAWRPRHTGGDRWAIDLANSGTVNRAAPSDVSGLYDVSHHTWRGGLGILEAIGEQSTWRPGPTRALGEILGSAPSAIHGHSQAAQDEDRPTIVGTHLDPTNSRTQPEPRGPEASPSAPSSGGVAHYAGSCSCRRIRGTGADSDWCDIPKSNRTVCRALAMLDAVSSRNFPLPLVYVPRSQASVGGPNKLVEIRIHLNAAIAKPL</sequence>
<name>A0AAD7KE11_9AGAR</name>